<organism evidence="1 2">
    <name type="scientific">Atta colombica</name>
    <dbReference type="NCBI Taxonomy" id="520822"/>
    <lineage>
        <taxon>Eukaryota</taxon>
        <taxon>Metazoa</taxon>
        <taxon>Ecdysozoa</taxon>
        <taxon>Arthropoda</taxon>
        <taxon>Hexapoda</taxon>
        <taxon>Insecta</taxon>
        <taxon>Pterygota</taxon>
        <taxon>Neoptera</taxon>
        <taxon>Endopterygota</taxon>
        <taxon>Hymenoptera</taxon>
        <taxon>Apocrita</taxon>
        <taxon>Aculeata</taxon>
        <taxon>Formicoidea</taxon>
        <taxon>Formicidae</taxon>
        <taxon>Myrmicinae</taxon>
        <taxon>Atta</taxon>
    </lineage>
</organism>
<accession>A0A195BB38</accession>
<name>A0A195BB38_9HYME</name>
<evidence type="ECO:0000313" key="2">
    <source>
        <dbReference type="Proteomes" id="UP000078540"/>
    </source>
</evidence>
<dbReference type="AlphaFoldDB" id="A0A195BB38"/>
<protein>
    <submittedName>
        <fullName evidence="1">Uncharacterized protein</fullName>
    </submittedName>
</protein>
<evidence type="ECO:0000313" key="1">
    <source>
        <dbReference type="EMBL" id="KYM81435.1"/>
    </source>
</evidence>
<dbReference type="EMBL" id="KQ976537">
    <property type="protein sequence ID" value="KYM81435.1"/>
    <property type="molecule type" value="Genomic_DNA"/>
</dbReference>
<sequence length="824" mass="97096">MSRLCEHFGTQLNRHAEMSLLRWSHHVENLPTRLVGKVEALEQVPLTDILLNIDQKVIELVSRYKFTKIIYKERVNGLNKDCSIILATFFRNNSMDVEVNFFEELITMLKRVLTLPSIKFDEPLSTILQNAQDLQLLLKYLPYIDSDPRYLSLKILFKNKQKLFTYLSSTFSLANVHMPKMEKLLLILQTVGLKNTEPKLPETLKFAIDNINQDKILDSYAYTNVGDWNISISGTPENVLARALTYPIYYISSNANLADFVKQAENMLEERNLINTKILKKQTLETMKYLPSNTYIHEACESVLRKANLMKLVPKLNFTALETATARDTLILRSAIVARRLPLEKLLTPIGLNINHLFNVNTLSHLTKFNDNEIVYFNPIKKSINFHKKDFTSIKIFSIKKTGEIFKYIKHKDTDWNYIFYFGTIFFTAKKLHHLLMLIENEIENENVYKSMKLRHYLELLLLRITLDSVENDKLKTTFDKIIREIPFKQYERQIGQLKFQMMTRKVILALPLNFLIEYKTKKLRMLAVLNELSKSNVFQSSLSSINFAKRIVSKILMVNDLATLIPYLPIYFNLSSIEWKMKIVKILHYCKMTNPLNQTSRTFKQRFRSVNRETSRNCKTTRQLQKRHLLLSILWITRNPYRKKYIYTQERITTLYNCFKACSVRLYTLDHARNIAALIEDVYRAFPYESVFSMLRVEMREFISRPELIKSKLLINDMEVFLHDYFMISLEYRAESDYLNCTLHNEIKIEPATLKLPKDPFEHVTYLGFIKITLRPGFVSLPRERKQWWRWIESSETKGRGVVGHIVRMLRVVYVLVSSRCEK</sequence>
<proteinExistence type="predicted"/>
<reference evidence="1 2" key="1">
    <citation type="submission" date="2015-09" db="EMBL/GenBank/DDBJ databases">
        <title>Atta colombica WGS genome.</title>
        <authorList>
            <person name="Nygaard S."/>
            <person name="Hu H."/>
            <person name="Boomsma J."/>
            <person name="Zhang G."/>
        </authorList>
    </citation>
    <scope>NUCLEOTIDE SEQUENCE [LARGE SCALE GENOMIC DNA]</scope>
    <source>
        <strain evidence="1">Treedump-2</strain>
        <tissue evidence="1">Whole body</tissue>
    </source>
</reference>
<gene>
    <name evidence="1" type="ORF">ALC53_08203</name>
</gene>
<dbReference type="Proteomes" id="UP000078540">
    <property type="component" value="Unassembled WGS sequence"/>
</dbReference>
<keyword evidence="2" id="KW-1185">Reference proteome</keyword>